<evidence type="ECO:0000259" key="3">
    <source>
        <dbReference type="Pfam" id="PF00534"/>
    </source>
</evidence>
<protein>
    <submittedName>
        <fullName evidence="4">Glycosyl transferase, group 1</fullName>
    </submittedName>
</protein>
<dbReference type="Proteomes" id="UP000001784">
    <property type="component" value="Chromosome"/>
</dbReference>
<dbReference type="OrthoDB" id="9790710at2"/>
<evidence type="ECO:0000256" key="2">
    <source>
        <dbReference type="ARBA" id="ARBA00022679"/>
    </source>
</evidence>
<evidence type="ECO:0000256" key="1">
    <source>
        <dbReference type="ARBA" id="ARBA00022676"/>
    </source>
</evidence>
<keyword evidence="1" id="KW-0328">Glycosyltransferase</keyword>
<evidence type="ECO:0000313" key="4">
    <source>
        <dbReference type="EMBL" id="ABK16488.1"/>
    </source>
</evidence>
<dbReference type="eggNOG" id="COG0438">
    <property type="taxonomic scope" value="Bacteria"/>
</dbReference>
<dbReference type="PANTHER" id="PTHR12526">
    <property type="entry name" value="GLYCOSYLTRANSFERASE"/>
    <property type="match status" value="1"/>
</dbReference>
<dbReference type="RefSeq" id="WP_011697661.1">
    <property type="nucleotide sequence ID" value="NC_008554.1"/>
</dbReference>
<dbReference type="KEGG" id="sfu:Sfum_0790"/>
<sequence>MPNASDGGVLLVGPRLDPAHTVTGSRVGFEHAISAFRKKGLKHEIVNTVKGGVARAGSFSVTRAIHTLGLIASFLRKLRGCRTVYLTIGSSLMGFIRDASLIWPSRLMGRRIVLRLYGGGYGMFYSEQPAILRKLIRRTLAQATVIMVEGKLLREQLDFVPEIDRKIRVVPNGLPDDLLPGTSGPKLLPDGAPFRLLYLANMIESKGYLDLLAACRILREKYSLPIRCDFCGAFIKTAVDGADLSGEEAGRRFHDLVDRWGLSDVVEFHGVVGGELKTRLHVESHAFVLPTRYPWEGQPIVIIEALAFGTPVIATPYRGIPEEVIDGYNGAFVDPGAPEQIADRVAGLARDPDGYRQLSANALAHFARNFTQEVHFDQVVAAVCGEDG</sequence>
<keyword evidence="2 4" id="KW-0808">Transferase</keyword>
<reference evidence="4 5" key="1">
    <citation type="submission" date="2006-10" db="EMBL/GenBank/DDBJ databases">
        <title>Complete sequence of Syntrophobacter fumaroxidans MPOB.</title>
        <authorList>
            <consortium name="US DOE Joint Genome Institute"/>
            <person name="Copeland A."/>
            <person name="Lucas S."/>
            <person name="Lapidus A."/>
            <person name="Barry K."/>
            <person name="Detter J.C."/>
            <person name="Glavina del Rio T."/>
            <person name="Hammon N."/>
            <person name="Israni S."/>
            <person name="Pitluck S."/>
            <person name="Goltsman E.G."/>
            <person name="Martinez M."/>
            <person name="Schmutz J."/>
            <person name="Larimer F."/>
            <person name="Land M."/>
            <person name="Hauser L."/>
            <person name="Kyrpides N."/>
            <person name="Kim E."/>
            <person name="Boone D.R."/>
            <person name="Brockman F."/>
            <person name="Culley D."/>
            <person name="Ferry J."/>
            <person name="Gunsalus R."/>
            <person name="McInerney M.J."/>
            <person name="Morrison M."/>
            <person name="Plugge C."/>
            <person name="Rohlin L."/>
            <person name="Scholten J."/>
            <person name="Sieber J."/>
            <person name="Stams A.J.M."/>
            <person name="Worm P."/>
            <person name="Henstra A.M."/>
            <person name="Richardson P."/>
        </authorList>
    </citation>
    <scope>NUCLEOTIDE SEQUENCE [LARGE SCALE GENOMIC DNA]</scope>
    <source>
        <strain evidence="5">DSM 10017 / MPOB</strain>
    </source>
</reference>
<feature type="domain" description="Glycosyl transferase family 1" evidence="3">
    <location>
        <begin position="189"/>
        <end position="362"/>
    </location>
</feature>
<dbReference type="CAZy" id="GT4">
    <property type="family name" value="Glycosyltransferase Family 4"/>
</dbReference>
<dbReference type="GO" id="GO:0016757">
    <property type="term" value="F:glycosyltransferase activity"/>
    <property type="evidence" value="ECO:0007669"/>
    <property type="project" value="UniProtKB-KW"/>
</dbReference>
<dbReference type="SUPFAM" id="SSF53756">
    <property type="entry name" value="UDP-Glycosyltransferase/glycogen phosphorylase"/>
    <property type="match status" value="1"/>
</dbReference>
<dbReference type="AlphaFoldDB" id="A0LGD6"/>
<dbReference type="CDD" id="cd03801">
    <property type="entry name" value="GT4_PimA-like"/>
    <property type="match status" value="1"/>
</dbReference>
<dbReference type="EMBL" id="CP000478">
    <property type="protein sequence ID" value="ABK16488.1"/>
    <property type="molecule type" value="Genomic_DNA"/>
</dbReference>
<dbReference type="PANTHER" id="PTHR12526:SF510">
    <property type="entry name" value="D-INOSITOL 3-PHOSPHATE GLYCOSYLTRANSFERASE"/>
    <property type="match status" value="1"/>
</dbReference>
<evidence type="ECO:0000313" key="5">
    <source>
        <dbReference type="Proteomes" id="UP000001784"/>
    </source>
</evidence>
<proteinExistence type="predicted"/>
<dbReference type="InParanoid" id="A0LGD6"/>
<dbReference type="Pfam" id="PF00534">
    <property type="entry name" value="Glycos_transf_1"/>
    <property type="match status" value="1"/>
</dbReference>
<gene>
    <name evidence="4" type="ordered locus">Sfum_0790</name>
</gene>
<accession>A0LGD6</accession>
<dbReference type="STRING" id="335543.Sfum_0790"/>
<dbReference type="InterPro" id="IPR001296">
    <property type="entry name" value="Glyco_trans_1"/>
</dbReference>
<dbReference type="HOGENOM" id="CLU_009583_14_0_7"/>
<name>A0LGD6_SYNFM</name>
<keyword evidence="5" id="KW-1185">Reference proteome</keyword>
<organism evidence="4 5">
    <name type="scientific">Syntrophobacter fumaroxidans (strain DSM 10017 / MPOB)</name>
    <dbReference type="NCBI Taxonomy" id="335543"/>
    <lineage>
        <taxon>Bacteria</taxon>
        <taxon>Pseudomonadati</taxon>
        <taxon>Thermodesulfobacteriota</taxon>
        <taxon>Syntrophobacteria</taxon>
        <taxon>Syntrophobacterales</taxon>
        <taxon>Syntrophobacteraceae</taxon>
        <taxon>Syntrophobacter</taxon>
    </lineage>
</organism>
<dbReference type="Gene3D" id="3.40.50.2000">
    <property type="entry name" value="Glycogen Phosphorylase B"/>
    <property type="match status" value="2"/>
</dbReference>